<dbReference type="InterPro" id="IPR036105">
    <property type="entry name" value="DiNase_FeMo-co_biosyn_sf"/>
</dbReference>
<feature type="domain" description="Dinitrogenase iron-molybdenum cofactor biosynthesis" evidence="1">
    <location>
        <begin position="19"/>
        <end position="105"/>
    </location>
</feature>
<dbReference type="InterPro" id="IPR003731">
    <property type="entry name" value="Di-Nase_FeMo-co_biosynth"/>
</dbReference>
<gene>
    <name evidence="2" type="ORF">SHALO_1775</name>
</gene>
<evidence type="ECO:0000313" key="2">
    <source>
        <dbReference type="EMBL" id="AOO65546.1"/>
    </source>
</evidence>
<organism evidence="2 3">
    <name type="scientific">Sulfurospirillum halorespirans DSM 13726</name>
    <dbReference type="NCBI Taxonomy" id="1193502"/>
    <lineage>
        <taxon>Bacteria</taxon>
        <taxon>Pseudomonadati</taxon>
        <taxon>Campylobacterota</taxon>
        <taxon>Epsilonproteobacteria</taxon>
        <taxon>Campylobacterales</taxon>
        <taxon>Sulfurospirillaceae</taxon>
        <taxon>Sulfurospirillum</taxon>
    </lineage>
</organism>
<dbReference type="KEGG" id="shal:SHALO_1775"/>
<dbReference type="PANTHER" id="PTHR33937">
    <property type="entry name" value="IRON-MOLYBDENUM PROTEIN-RELATED-RELATED"/>
    <property type="match status" value="1"/>
</dbReference>
<dbReference type="SUPFAM" id="SSF53146">
    <property type="entry name" value="Nitrogenase accessory factor-like"/>
    <property type="match status" value="1"/>
</dbReference>
<proteinExistence type="predicted"/>
<dbReference type="Gene3D" id="3.30.420.130">
    <property type="entry name" value="Dinitrogenase iron-molybdenum cofactor biosynthesis domain"/>
    <property type="match status" value="1"/>
</dbReference>
<evidence type="ECO:0000313" key="3">
    <source>
        <dbReference type="Proteomes" id="UP000094609"/>
    </source>
</evidence>
<evidence type="ECO:0000259" key="1">
    <source>
        <dbReference type="Pfam" id="PF02579"/>
    </source>
</evidence>
<dbReference type="Proteomes" id="UP000094609">
    <property type="component" value="Chromosome"/>
</dbReference>
<dbReference type="PATRIC" id="fig|1193502.14.peg.1802"/>
<dbReference type="InterPro" id="IPR051840">
    <property type="entry name" value="NifX/NifY_domain"/>
</dbReference>
<reference evidence="3" key="1">
    <citation type="submission" date="2016-08" db="EMBL/GenBank/DDBJ databases">
        <title>Complete genome sequence of the organohalide-respiring Epsilonproteobacterium Sulfurospirillum halorespirans.</title>
        <authorList>
            <person name="Goris T."/>
            <person name="Zimmermann J."/>
            <person name="Schenz B."/>
            <person name="Lemos M."/>
            <person name="Hackermueller J."/>
            <person name="Diekert G."/>
        </authorList>
    </citation>
    <scope>NUCLEOTIDE SEQUENCE [LARGE SCALE GENOMIC DNA]</scope>
    <source>
        <strain>DSM 13726</strain>
        <strain evidence="3">PCE-M2</strain>
    </source>
</reference>
<dbReference type="STRING" id="1193502.SHALO_1775"/>
<keyword evidence="3" id="KW-1185">Reference proteome</keyword>
<dbReference type="RefSeq" id="WP_025345130.1">
    <property type="nucleotide sequence ID" value="NZ_CP017111.1"/>
</dbReference>
<dbReference type="Pfam" id="PF02579">
    <property type="entry name" value="Nitro_FeMo-Co"/>
    <property type="match status" value="1"/>
</dbReference>
<name>A0A1D7TKN3_9BACT</name>
<sequence length="122" mass="13010">MTIIFPTMKEDGLGAKRGAHFGKATFYTAVDVIDGIVQEVSVHKNPGHVTGGCANAVSNIQALGANTLVVSGIGADPLKKFLHVGIDVYFDDKNDTVEDALRDFIAGKTAKINPDHSCEHHH</sequence>
<dbReference type="AlphaFoldDB" id="A0A1D7TKN3"/>
<dbReference type="PANTHER" id="PTHR33937:SF2">
    <property type="entry name" value="DINITROGENASE IRON-MOLYBDENUM COFACTOR BIOSYNTHESIS DOMAIN-CONTAINING PROTEIN"/>
    <property type="match status" value="1"/>
</dbReference>
<dbReference type="EMBL" id="CP017111">
    <property type="protein sequence ID" value="AOO65546.1"/>
    <property type="molecule type" value="Genomic_DNA"/>
</dbReference>
<accession>A0A1D7TKN3</accession>
<protein>
    <submittedName>
        <fullName evidence="2">Dinitrogenase iron-molybdenum cofactor protein</fullName>
    </submittedName>
</protein>